<evidence type="ECO:0000313" key="3">
    <source>
        <dbReference type="EMBL" id="KAF2008642.1"/>
    </source>
</evidence>
<dbReference type="RefSeq" id="XP_033376981.1">
    <property type="nucleotide sequence ID" value="XM_033532553.1"/>
</dbReference>
<dbReference type="Proteomes" id="UP000799778">
    <property type="component" value="Unassembled WGS sequence"/>
</dbReference>
<dbReference type="AlphaFoldDB" id="A0A6A5X6W1"/>
<proteinExistence type="predicted"/>
<dbReference type="EMBL" id="ML978082">
    <property type="protein sequence ID" value="KAF2008642.1"/>
    <property type="molecule type" value="Genomic_DNA"/>
</dbReference>
<dbReference type="GeneID" id="54289950"/>
<feature type="compositionally biased region" description="Basic and acidic residues" evidence="2">
    <location>
        <begin position="1"/>
        <end position="15"/>
    </location>
</feature>
<evidence type="ECO:0000256" key="1">
    <source>
        <dbReference type="SAM" id="Coils"/>
    </source>
</evidence>
<feature type="region of interest" description="Disordered" evidence="2">
    <location>
        <begin position="1"/>
        <end position="30"/>
    </location>
</feature>
<feature type="compositionally biased region" description="Polar residues" evidence="2">
    <location>
        <begin position="16"/>
        <end position="29"/>
    </location>
</feature>
<protein>
    <submittedName>
        <fullName evidence="3">Uncharacterized protein</fullName>
    </submittedName>
</protein>
<evidence type="ECO:0000256" key="2">
    <source>
        <dbReference type="SAM" id="MobiDB-lite"/>
    </source>
</evidence>
<keyword evidence="1" id="KW-0175">Coiled coil</keyword>
<sequence>MREQIDSTTKEHRTWTDSVRTTQNSQASIHKQVDGIQKECEEFKKYTETAQEKHADSVTKQLDAFRSEYADSVTKQVNVFRSDYADSVTKQWDAFRSEYADLKASTRKNQDEHQHSVDGRVDALKSQNKALEESLQEMRKELTKLSNDRDSLASTTEQLQTDMQSIDAESLKSQVNTVSSNNKEFGNSLQRLRNGYAELITSHNSIVSTMQKHRQASKSPKIDEINKQIMKLHPKYEDLFESVEQLEDACRSAHEKVQTHTEQIEYLQSTLDDVTITDTSDVNQFYQLEAAINANASRMKRRVEDVDHSIKRQEQITSTFESSRLERLSRMSKRSLLRNAKRASEWVFAGGLAGFGDRDRWVQPFIRHAEIDFDTSRRDGEYSLSRILREEVGMALGDSRWTDNSDEDDTWNGSEEVDDTAESARQF</sequence>
<evidence type="ECO:0000313" key="4">
    <source>
        <dbReference type="Proteomes" id="UP000799778"/>
    </source>
</evidence>
<feature type="coiled-coil region" evidence="1">
    <location>
        <begin position="121"/>
        <end position="155"/>
    </location>
</feature>
<feature type="region of interest" description="Disordered" evidence="2">
    <location>
        <begin position="398"/>
        <end position="427"/>
    </location>
</feature>
<keyword evidence="4" id="KW-1185">Reference proteome</keyword>
<accession>A0A6A5X6W1</accession>
<organism evidence="3 4">
    <name type="scientific">Aaosphaeria arxii CBS 175.79</name>
    <dbReference type="NCBI Taxonomy" id="1450172"/>
    <lineage>
        <taxon>Eukaryota</taxon>
        <taxon>Fungi</taxon>
        <taxon>Dikarya</taxon>
        <taxon>Ascomycota</taxon>
        <taxon>Pezizomycotina</taxon>
        <taxon>Dothideomycetes</taxon>
        <taxon>Pleosporomycetidae</taxon>
        <taxon>Pleosporales</taxon>
        <taxon>Pleosporales incertae sedis</taxon>
        <taxon>Aaosphaeria</taxon>
    </lineage>
</organism>
<gene>
    <name evidence="3" type="ORF">BU24DRAFT_468754</name>
</gene>
<name>A0A6A5X6W1_9PLEO</name>
<feature type="compositionally biased region" description="Acidic residues" evidence="2">
    <location>
        <begin position="404"/>
        <end position="421"/>
    </location>
</feature>
<reference evidence="3" key="1">
    <citation type="journal article" date="2020" name="Stud. Mycol.">
        <title>101 Dothideomycetes genomes: a test case for predicting lifestyles and emergence of pathogens.</title>
        <authorList>
            <person name="Haridas S."/>
            <person name="Albert R."/>
            <person name="Binder M."/>
            <person name="Bloem J."/>
            <person name="Labutti K."/>
            <person name="Salamov A."/>
            <person name="Andreopoulos B."/>
            <person name="Baker S."/>
            <person name="Barry K."/>
            <person name="Bills G."/>
            <person name="Bluhm B."/>
            <person name="Cannon C."/>
            <person name="Castanera R."/>
            <person name="Culley D."/>
            <person name="Daum C."/>
            <person name="Ezra D."/>
            <person name="Gonzalez J."/>
            <person name="Henrissat B."/>
            <person name="Kuo A."/>
            <person name="Liang C."/>
            <person name="Lipzen A."/>
            <person name="Lutzoni F."/>
            <person name="Magnuson J."/>
            <person name="Mondo S."/>
            <person name="Nolan M."/>
            <person name="Ohm R."/>
            <person name="Pangilinan J."/>
            <person name="Park H.-J."/>
            <person name="Ramirez L."/>
            <person name="Alfaro M."/>
            <person name="Sun H."/>
            <person name="Tritt A."/>
            <person name="Yoshinaga Y."/>
            <person name="Zwiers L.-H."/>
            <person name="Turgeon B."/>
            <person name="Goodwin S."/>
            <person name="Spatafora J."/>
            <person name="Crous P."/>
            <person name="Grigoriev I."/>
        </authorList>
    </citation>
    <scope>NUCLEOTIDE SEQUENCE</scope>
    <source>
        <strain evidence="3">CBS 175.79</strain>
    </source>
</reference>
<dbReference type="Gene3D" id="1.20.5.1700">
    <property type="match status" value="1"/>
</dbReference>
<feature type="coiled-coil region" evidence="1">
    <location>
        <begin position="236"/>
        <end position="263"/>
    </location>
</feature>